<name>A0ABV7GM22_9GAMM</name>
<keyword evidence="2" id="KW-1185">Reference proteome</keyword>
<dbReference type="RefSeq" id="WP_248934440.1">
    <property type="nucleotide sequence ID" value="NZ_JAKILF010000001.1"/>
</dbReference>
<dbReference type="Proteomes" id="UP001595621">
    <property type="component" value="Unassembled WGS sequence"/>
</dbReference>
<dbReference type="EMBL" id="JBHRTD010000018">
    <property type="protein sequence ID" value="MFC3140561.1"/>
    <property type="molecule type" value="Genomic_DNA"/>
</dbReference>
<proteinExistence type="predicted"/>
<comment type="caution">
    <text evidence="1">The sequence shown here is derived from an EMBL/GenBank/DDBJ whole genome shotgun (WGS) entry which is preliminary data.</text>
</comment>
<accession>A0ABV7GM22</accession>
<reference evidence="2" key="1">
    <citation type="journal article" date="2019" name="Int. J. Syst. Evol. Microbiol.">
        <title>The Global Catalogue of Microorganisms (GCM) 10K type strain sequencing project: providing services to taxonomists for standard genome sequencing and annotation.</title>
        <authorList>
            <consortium name="The Broad Institute Genomics Platform"/>
            <consortium name="The Broad Institute Genome Sequencing Center for Infectious Disease"/>
            <person name="Wu L."/>
            <person name="Ma J."/>
        </authorList>
    </citation>
    <scope>NUCLEOTIDE SEQUENCE [LARGE SCALE GENOMIC DNA]</scope>
    <source>
        <strain evidence="2">KCTC 52277</strain>
    </source>
</reference>
<gene>
    <name evidence="1" type="ORF">ACFOE0_20580</name>
</gene>
<organism evidence="1 2">
    <name type="scientific">Shewanella submarina</name>
    <dbReference type="NCBI Taxonomy" id="2016376"/>
    <lineage>
        <taxon>Bacteria</taxon>
        <taxon>Pseudomonadati</taxon>
        <taxon>Pseudomonadota</taxon>
        <taxon>Gammaproteobacteria</taxon>
        <taxon>Alteromonadales</taxon>
        <taxon>Shewanellaceae</taxon>
        <taxon>Shewanella</taxon>
    </lineage>
</organism>
<protein>
    <submittedName>
        <fullName evidence="1">Uncharacterized protein</fullName>
    </submittedName>
</protein>
<evidence type="ECO:0000313" key="2">
    <source>
        <dbReference type="Proteomes" id="UP001595621"/>
    </source>
</evidence>
<sequence>MIFLRQFLNVIIVLLICAPWERTEAFQLDLDSKLKSENGAWYFNDSKFISGKGVPVHESLILKSVLAANLPQLNDEEKVNLIEDLVIGVRWNDDPLQMFRQDILGGALTFKHSCKKDIAEKVDSEWDLHYRTHCGDMQFLHAMASSESEVAADTYKKMIAWMEYSYRVATGSLHGDLYFKGVHYRMTGENAKIFKSIMLEGNPKRKMWRADGLFSLKCKRRSDLKCEQIPFSQETTRNIALGSLLHVLQDSFSRSHTARNSSGELLYFGFYNDQRQILHNALDREYVPPTEIELINISAKIIEAVVNDRYRDYPFDKVIRTELDSWGEVSKEVIVPALRPVRMESKATDLGLM</sequence>
<evidence type="ECO:0000313" key="1">
    <source>
        <dbReference type="EMBL" id="MFC3140561.1"/>
    </source>
</evidence>